<evidence type="ECO:0000313" key="2">
    <source>
        <dbReference type="EMBL" id="JAH35894.1"/>
    </source>
</evidence>
<reference evidence="2" key="2">
    <citation type="journal article" date="2015" name="Fish Shellfish Immunol.">
        <title>Early steps in the European eel (Anguilla anguilla)-Vibrio vulnificus interaction in the gills: Role of the RtxA13 toxin.</title>
        <authorList>
            <person name="Callol A."/>
            <person name="Pajuelo D."/>
            <person name="Ebbesson L."/>
            <person name="Teles M."/>
            <person name="MacKenzie S."/>
            <person name="Amaro C."/>
        </authorList>
    </citation>
    <scope>NUCLEOTIDE SEQUENCE</scope>
</reference>
<evidence type="ECO:0000256" key="1">
    <source>
        <dbReference type="SAM" id="MobiDB-lite"/>
    </source>
</evidence>
<dbReference type="AlphaFoldDB" id="A0A0E9S3B4"/>
<protein>
    <submittedName>
        <fullName evidence="2">Uncharacterized protein</fullName>
    </submittedName>
</protein>
<organism evidence="2">
    <name type="scientific">Anguilla anguilla</name>
    <name type="common">European freshwater eel</name>
    <name type="synonym">Muraena anguilla</name>
    <dbReference type="NCBI Taxonomy" id="7936"/>
    <lineage>
        <taxon>Eukaryota</taxon>
        <taxon>Metazoa</taxon>
        <taxon>Chordata</taxon>
        <taxon>Craniata</taxon>
        <taxon>Vertebrata</taxon>
        <taxon>Euteleostomi</taxon>
        <taxon>Actinopterygii</taxon>
        <taxon>Neopterygii</taxon>
        <taxon>Teleostei</taxon>
        <taxon>Anguilliformes</taxon>
        <taxon>Anguillidae</taxon>
        <taxon>Anguilla</taxon>
    </lineage>
</organism>
<proteinExistence type="predicted"/>
<name>A0A0E9S3B4_ANGAN</name>
<sequence length="39" mass="4490">MMSVRHYLCGQQPDRCQGESDLVRTHKGSDWSAPSKQRN</sequence>
<reference evidence="2" key="1">
    <citation type="submission" date="2014-11" db="EMBL/GenBank/DDBJ databases">
        <authorList>
            <person name="Amaro Gonzalez C."/>
        </authorList>
    </citation>
    <scope>NUCLEOTIDE SEQUENCE</scope>
</reference>
<dbReference type="EMBL" id="GBXM01072683">
    <property type="protein sequence ID" value="JAH35894.1"/>
    <property type="molecule type" value="Transcribed_RNA"/>
</dbReference>
<feature type="region of interest" description="Disordered" evidence="1">
    <location>
        <begin position="1"/>
        <end position="39"/>
    </location>
</feature>
<feature type="compositionally biased region" description="Basic and acidic residues" evidence="1">
    <location>
        <begin position="16"/>
        <end position="29"/>
    </location>
</feature>
<accession>A0A0E9S3B4</accession>